<dbReference type="EMBL" id="BAAFRS010000284">
    <property type="protein sequence ID" value="GAB1226344.1"/>
    <property type="molecule type" value="Genomic_DNA"/>
</dbReference>
<dbReference type="SMART" id="SM00173">
    <property type="entry name" value="RAS"/>
    <property type="match status" value="1"/>
</dbReference>
<keyword evidence="6" id="KW-1185">Reference proteome</keyword>
<evidence type="ECO:0000256" key="4">
    <source>
        <dbReference type="ARBA" id="ARBA00023288"/>
    </source>
</evidence>
<sequence length="170" mass="19701">MFQRTLTITCCGDGETGKTAFIKTLLHQKHDQFHISTLDEEYLYDLIMGSKTYKLKILDSPGNQEYRGMIEYDVKDSDGIILFFDTTIGPSFADLEEYYECFDRAVMGFDAPVILVGNLHEDKQPSVKKEMIDEFCKKHSCEYFPLNCVKDEQKCIEAITELYKKMDKLN</sequence>
<evidence type="ECO:0000256" key="2">
    <source>
        <dbReference type="ARBA" id="ARBA00022741"/>
    </source>
</evidence>
<evidence type="ECO:0000313" key="5">
    <source>
        <dbReference type="EMBL" id="GAB1226344.1"/>
    </source>
</evidence>
<dbReference type="NCBIfam" id="TIGR00231">
    <property type="entry name" value="small_GTP"/>
    <property type="match status" value="1"/>
</dbReference>
<dbReference type="InterPro" id="IPR027417">
    <property type="entry name" value="P-loop_NTPase"/>
</dbReference>
<proteinExistence type="inferred from homology"/>
<dbReference type="Pfam" id="PF00071">
    <property type="entry name" value="Ras"/>
    <property type="match status" value="1"/>
</dbReference>
<dbReference type="SUPFAM" id="SSF52540">
    <property type="entry name" value="P-loop containing nucleoside triphosphate hydrolases"/>
    <property type="match status" value="1"/>
</dbReference>
<evidence type="ECO:0000313" key="6">
    <source>
        <dbReference type="Proteomes" id="UP001628156"/>
    </source>
</evidence>
<dbReference type="InterPro" id="IPR050227">
    <property type="entry name" value="Rab"/>
</dbReference>
<accession>A0ABQ0DU15</accession>
<dbReference type="PRINTS" id="PR00449">
    <property type="entry name" value="RASTRNSFRMNG"/>
</dbReference>
<dbReference type="Gene3D" id="3.40.50.300">
    <property type="entry name" value="P-loop containing nucleotide triphosphate hydrolases"/>
    <property type="match status" value="1"/>
</dbReference>
<organism evidence="5 6">
    <name type="scientific">Entamoeba nuttalli</name>
    <dbReference type="NCBI Taxonomy" id="412467"/>
    <lineage>
        <taxon>Eukaryota</taxon>
        <taxon>Amoebozoa</taxon>
        <taxon>Evosea</taxon>
        <taxon>Archamoebae</taxon>
        <taxon>Mastigamoebida</taxon>
        <taxon>Entamoebidae</taxon>
        <taxon>Entamoeba</taxon>
    </lineage>
</organism>
<dbReference type="InterPro" id="IPR005225">
    <property type="entry name" value="Small_GTP-bd"/>
</dbReference>
<comment type="caution">
    <text evidence="5">The sequence shown here is derived from an EMBL/GenBank/DDBJ whole genome shotgun (WGS) entry which is preliminary data.</text>
</comment>
<evidence type="ECO:0008006" key="7">
    <source>
        <dbReference type="Google" id="ProtNLM"/>
    </source>
</evidence>
<keyword evidence="2" id="KW-0547">Nucleotide-binding</keyword>
<dbReference type="SMART" id="SM00175">
    <property type="entry name" value="RAB"/>
    <property type="match status" value="1"/>
</dbReference>
<dbReference type="PANTHER" id="PTHR47977">
    <property type="entry name" value="RAS-RELATED PROTEIN RAB"/>
    <property type="match status" value="1"/>
</dbReference>
<evidence type="ECO:0000256" key="3">
    <source>
        <dbReference type="ARBA" id="ARBA00023134"/>
    </source>
</evidence>
<keyword evidence="3" id="KW-0342">GTP-binding</keyword>
<dbReference type="InterPro" id="IPR001806">
    <property type="entry name" value="Small_GTPase"/>
</dbReference>
<name>A0ABQ0DU15_9EUKA</name>
<dbReference type="Proteomes" id="UP001628156">
    <property type="component" value="Unassembled WGS sequence"/>
</dbReference>
<reference evidence="5 6" key="1">
    <citation type="journal article" date="2019" name="PLoS Negl. Trop. Dis.">
        <title>Whole genome sequencing of Entamoeba nuttalli reveals mammalian host-related molecular signatures and a novel octapeptide-repeat surface protein.</title>
        <authorList>
            <person name="Tanaka M."/>
            <person name="Makiuchi T."/>
            <person name="Komiyama T."/>
            <person name="Shiina T."/>
            <person name="Osaki K."/>
            <person name="Tachibana H."/>
        </authorList>
    </citation>
    <scope>NUCLEOTIDE SEQUENCE [LARGE SCALE GENOMIC DNA]</scope>
    <source>
        <strain evidence="5 6">P19-061405</strain>
    </source>
</reference>
<dbReference type="PROSITE" id="PS51419">
    <property type="entry name" value="RAB"/>
    <property type="match status" value="1"/>
</dbReference>
<gene>
    <name evidence="5" type="ORF">ENUP19_0284G0077</name>
</gene>
<evidence type="ECO:0000256" key="1">
    <source>
        <dbReference type="ARBA" id="ARBA00010142"/>
    </source>
</evidence>
<protein>
    <recommendedName>
        <fullName evidence="7">Ras family protein</fullName>
    </recommendedName>
</protein>
<comment type="similarity">
    <text evidence="1">Belongs to the small GTPase superfamily. Rho family.</text>
</comment>
<keyword evidence="4" id="KW-0449">Lipoprotein</keyword>